<dbReference type="Pfam" id="PF02779">
    <property type="entry name" value="Transket_pyr"/>
    <property type="match status" value="1"/>
</dbReference>
<dbReference type="EMBL" id="AB253364">
    <property type="protein sequence ID" value="BAF48991.1"/>
    <property type="molecule type" value="Genomic_DNA"/>
</dbReference>
<dbReference type="Gene3D" id="3.40.50.920">
    <property type="match status" value="1"/>
</dbReference>
<dbReference type="InterPro" id="IPR029061">
    <property type="entry name" value="THDP-binding"/>
</dbReference>
<dbReference type="AlphaFoldDB" id="A4F1Y5"/>
<dbReference type="PANTHER" id="PTHR43257:SF2">
    <property type="entry name" value="PYRUVATE DEHYDROGENASE E1 COMPONENT SUBUNIT BETA"/>
    <property type="match status" value="1"/>
</dbReference>
<dbReference type="CDD" id="cd02000">
    <property type="entry name" value="TPP_E1_PDC_ADC_BCADC"/>
    <property type="match status" value="1"/>
</dbReference>
<dbReference type="PANTHER" id="PTHR43257">
    <property type="entry name" value="PYRUVATE DEHYDROGENASE E1 COMPONENT BETA SUBUNIT"/>
    <property type="match status" value="1"/>
</dbReference>
<comment type="catalytic activity">
    <reaction evidence="6">
        <text>N(6)-[(R)-lipoyl]-L-lysyl-[protein] + 2-oxoglutarate + H(+) = N(6)-[(R)-S(8)-succinyldihydrolipoyl]-L-lysyl-[protein] + CO2</text>
        <dbReference type="Rhea" id="RHEA:12188"/>
        <dbReference type="Rhea" id="RHEA-COMP:10474"/>
        <dbReference type="Rhea" id="RHEA-COMP:20092"/>
        <dbReference type="ChEBI" id="CHEBI:15378"/>
        <dbReference type="ChEBI" id="CHEBI:16526"/>
        <dbReference type="ChEBI" id="CHEBI:16810"/>
        <dbReference type="ChEBI" id="CHEBI:83099"/>
        <dbReference type="ChEBI" id="CHEBI:83120"/>
        <dbReference type="EC" id="1.2.4.2"/>
    </reaction>
</comment>
<dbReference type="RefSeq" id="WP_244290790.1">
    <property type="nucleotide sequence ID" value="NZ_CP107872.1"/>
</dbReference>
<organism evidence="9">
    <name type="scientific">Streptomyces virginiae</name>
    <name type="common">Streptomyces cinnamonensis</name>
    <dbReference type="NCBI Taxonomy" id="1961"/>
    <lineage>
        <taxon>Bacteria</taxon>
        <taxon>Bacillati</taxon>
        <taxon>Actinomycetota</taxon>
        <taxon>Actinomycetes</taxon>
        <taxon>Kitasatosporales</taxon>
        <taxon>Streptomycetaceae</taxon>
        <taxon>Streptomyces</taxon>
    </lineage>
</organism>
<dbReference type="GO" id="GO:0006099">
    <property type="term" value="P:tricarboxylic acid cycle"/>
    <property type="evidence" value="ECO:0007669"/>
    <property type="project" value="UniProtKB-KW"/>
</dbReference>
<keyword evidence="5" id="KW-0786">Thiamine pyrophosphate</keyword>
<dbReference type="SMART" id="SM00861">
    <property type="entry name" value="Transket_pyr"/>
    <property type="match status" value="1"/>
</dbReference>
<dbReference type="GO" id="GO:0004591">
    <property type="term" value="F:oxoglutarate dehydrogenase (succinyl-transferring) activity"/>
    <property type="evidence" value="ECO:0007669"/>
    <property type="project" value="UniProtKB-EC"/>
</dbReference>
<dbReference type="InterPro" id="IPR001017">
    <property type="entry name" value="DH_E1"/>
</dbReference>
<evidence type="ECO:0000259" key="8">
    <source>
        <dbReference type="SMART" id="SM00861"/>
    </source>
</evidence>
<gene>
    <name evidence="9" type="primary">bkdA</name>
</gene>
<dbReference type="EC" id="2.3.1.61" evidence="2"/>
<proteinExistence type="predicted"/>
<evidence type="ECO:0000256" key="3">
    <source>
        <dbReference type="ARBA" id="ARBA00022532"/>
    </source>
</evidence>
<dbReference type="InterPro" id="IPR033248">
    <property type="entry name" value="Transketolase_C"/>
</dbReference>
<dbReference type="GO" id="GO:0000287">
    <property type="term" value="F:magnesium ion binding"/>
    <property type="evidence" value="ECO:0007669"/>
    <property type="project" value="UniProtKB-ARBA"/>
</dbReference>
<dbReference type="InterPro" id="IPR009014">
    <property type="entry name" value="Transketo_C/PFOR_II"/>
</dbReference>
<dbReference type="Pfam" id="PF02780">
    <property type="entry name" value="Transketolase_C"/>
    <property type="match status" value="1"/>
</dbReference>
<dbReference type="SUPFAM" id="SSF52518">
    <property type="entry name" value="Thiamin diphosphate-binding fold (THDP-binding)"/>
    <property type="match status" value="2"/>
</dbReference>
<feature type="region of interest" description="Disordered" evidence="7">
    <location>
        <begin position="1"/>
        <end position="28"/>
    </location>
</feature>
<comment type="cofactor">
    <cofactor evidence="1">
        <name>thiamine diphosphate</name>
        <dbReference type="ChEBI" id="CHEBI:58937"/>
    </cofactor>
</comment>
<evidence type="ECO:0000313" key="9">
    <source>
        <dbReference type="EMBL" id="BAF48991.1"/>
    </source>
</evidence>
<evidence type="ECO:0000256" key="4">
    <source>
        <dbReference type="ARBA" id="ARBA00023002"/>
    </source>
</evidence>
<name>A4F1Y5_STRVG</name>
<dbReference type="InterPro" id="IPR005475">
    <property type="entry name" value="Transketolase-like_Pyr-bd"/>
</dbReference>
<accession>A4F1Y5</accession>
<evidence type="ECO:0000256" key="6">
    <source>
        <dbReference type="ARBA" id="ARBA00051911"/>
    </source>
</evidence>
<dbReference type="Gene3D" id="3.40.50.970">
    <property type="match status" value="2"/>
</dbReference>
<evidence type="ECO:0000256" key="7">
    <source>
        <dbReference type="SAM" id="MobiDB-lite"/>
    </source>
</evidence>
<dbReference type="GO" id="GO:0004149">
    <property type="term" value="F:dihydrolipoyllysine-residue succinyltransferase activity"/>
    <property type="evidence" value="ECO:0007669"/>
    <property type="project" value="UniProtKB-EC"/>
</dbReference>
<evidence type="ECO:0000256" key="1">
    <source>
        <dbReference type="ARBA" id="ARBA00001964"/>
    </source>
</evidence>
<evidence type="ECO:0000256" key="5">
    <source>
        <dbReference type="ARBA" id="ARBA00023052"/>
    </source>
</evidence>
<keyword evidence="3" id="KW-0816">Tricarboxylic acid cycle</keyword>
<keyword evidence="4" id="KW-0560">Oxidoreductase</keyword>
<sequence>MPDAAPDAKKKKAKSSENVLSRAGGTGDTIPRDRRAAFLEQMMLSRECDRRSGIVLRQGQAWFHISSAGHEALAALCELLEPEDLIFPHYRDRTLMLARGMDAEGQARDLMAKGGSHSAGRNMSSHFSHRPGNVFSLASPTGSQCLPAAGAAWASVLSGERKVVVCSIGDASTRQGEFFEALAFAVERKLPVVFLVSDNRYGISTPTDGLSPQRLGLMPDAITKVVDGSDPDAVHAAAAAVLPDVRAGRGPAVLWCRLDRLDSHTSSDDQRLYRTKDELAAMRDPVALFTDRLEAEGTIVPGWADQVRARLADDVEEVFDRVAGEPSADPGEVMDHLFAAADEQPTAPADTRPCGGTMVEAVNRALRTGLENDPTLVLFGEDIEDPKGGVFGFTKGLGTLAGPRMTNSPLAEATIVGAAVGLAAAGMRPVVELQFVDFAGPAWNQIASQLTTLRWRTASAWRCPVVIYAPWGGYLPGGGIWHSQSNESLFTHLPGLRVVVPSTPEDTEAVFLESFASPDPTLILLPKHLMRRQHPPQPGPAPARGARLLRTGADVTIATWGNGTELATEAADRLAAEGVGTEVIDLRWLTPVDREAVAASVRRTGRLVVVQEDNRTSSFGATVLADLLGSDDEFYSLLAPPRLVSRRDVHIPFHPDLESAVLPAADDVVAAIRSVLA</sequence>
<dbReference type="Pfam" id="PF00676">
    <property type="entry name" value="E1_dh"/>
    <property type="match status" value="1"/>
</dbReference>
<reference evidence="9" key="1">
    <citation type="journal article" date="2007" name="Arch. Microbiol.">
        <title>Identification of the bkdAB gene cluster, a plausible source of the starter-unit for virginiamycin M production in Streptomyces virginiae.</title>
        <authorList>
            <person name="Pulsawat N."/>
            <person name="Kitani S."/>
            <person name="Kinoshita H."/>
            <person name="Lee C.K."/>
            <person name="Nihira T."/>
        </authorList>
    </citation>
    <scope>NUCLEOTIDE SEQUENCE</scope>
</reference>
<feature type="domain" description="Transketolase-like pyrimidine-binding" evidence="8">
    <location>
        <begin position="356"/>
        <end position="533"/>
    </location>
</feature>
<protein>
    <recommendedName>
        <fullName evidence="2">dihydrolipoyllysine-residue succinyltransferase</fullName>
        <ecNumber evidence="2">2.3.1.61</ecNumber>
    </recommendedName>
</protein>
<dbReference type="SUPFAM" id="SSF52922">
    <property type="entry name" value="TK C-terminal domain-like"/>
    <property type="match status" value="1"/>
</dbReference>
<evidence type="ECO:0000256" key="2">
    <source>
        <dbReference type="ARBA" id="ARBA00012945"/>
    </source>
</evidence>